<protein>
    <submittedName>
        <fullName evidence="1">Uncharacterized protein</fullName>
    </submittedName>
</protein>
<evidence type="ECO:0000313" key="2">
    <source>
        <dbReference type="Proteomes" id="UP001303046"/>
    </source>
</evidence>
<sequence>MGHRAAAFTAQHLLKYFSLKSMGHAFASGRLALNHVLECIYTWVNQHHEARTVAEAAALGSGAVETAVGIEVGSWGTAEVCGGSVDPYAIPTATL</sequence>
<name>A0ABR1E9P7_NECAM</name>
<dbReference type="Proteomes" id="UP001303046">
    <property type="component" value="Unassembled WGS sequence"/>
</dbReference>
<comment type="caution">
    <text evidence="1">The sequence shown here is derived from an EMBL/GenBank/DDBJ whole genome shotgun (WGS) entry which is preliminary data.</text>
</comment>
<keyword evidence="2" id="KW-1185">Reference proteome</keyword>
<dbReference type="EMBL" id="JAVFWL010000005">
    <property type="protein sequence ID" value="KAK6758761.1"/>
    <property type="molecule type" value="Genomic_DNA"/>
</dbReference>
<proteinExistence type="predicted"/>
<organism evidence="1 2">
    <name type="scientific">Necator americanus</name>
    <name type="common">Human hookworm</name>
    <dbReference type="NCBI Taxonomy" id="51031"/>
    <lineage>
        <taxon>Eukaryota</taxon>
        <taxon>Metazoa</taxon>
        <taxon>Ecdysozoa</taxon>
        <taxon>Nematoda</taxon>
        <taxon>Chromadorea</taxon>
        <taxon>Rhabditida</taxon>
        <taxon>Rhabditina</taxon>
        <taxon>Rhabditomorpha</taxon>
        <taxon>Strongyloidea</taxon>
        <taxon>Ancylostomatidae</taxon>
        <taxon>Bunostominae</taxon>
        <taxon>Necator</taxon>
    </lineage>
</organism>
<accession>A0ABR1E9P7</accession>
<reference evidence="1 2" key="1">
    <citation type="submission" date="2023-08" db="EMBL/GenBank/DDBJ databases">
        <title>A Necator americanus chromosomal reference genome.</title>
        <authorList>
            <person name="Ilik V."/>
            <person name="Petrzelkova K.J."/>
            <person name="Pardy F."/>
            <person name="Fuh T."/>
            <person name="Niatou-Singa F.S."/>
            <person name="Gouil Q."/>
            <person name="Baker L."/>
            <person name="Ritchie M.E."/>
            <person name="Jex A.R."/>
            <person name="Gazzola D."/>
            <person name="Li H."/>
            <person name="Toshio Fujiwara R."/>
            <person name="Zhan B."/>
            <person name="Aroian R.V."/>
            <person name="Pafco B."/>
            <person name="Schwarz E.M."/>
        </authorList>
    </citation>
    <scope>NUCLEOTIDE SEQUENCE [LARGE SCALE GENOMIC DNA]</scope>
    <source>
        <strain evidence="1 2">Aroian</strain>
        <tissue evidence="1">Whole animal</tissue>
    </source>
</reference>
<evidence type="ECO:0000313" key="1">
    <source>
        <dbReference type="EMBL" id="KAK6758761.1"/>
    </source>
</evidence>
<gene>
    <name evidence="1" type="primary">Necator_chrV.g20949</name>
    <name evidence="1" type="ORF">RB195_016156</name>
</gene>